<feature type="compositionally biased region" description="Basic and acidic residues" evidence="1">
    <location>
        <begin position="366"/>
        <end position="390"/>
    </location>
</feature>
<gene>
    <name evidence="2" type="primary">HECTD1</name>
    <name evidence="2" type="ORF">AWC38_SpisGene23827</name>
</gene>
<dbReference type="EMBL" id="LSMT01001487">
    <property type="protein sequence ID" value="PFX12246.1"/>
    <property type="molecule type" value="Genomic_DNA"/>
</dbReference>
<evidence type="ECO:0000313" key="3">
    <source>
        <dbReference type="Proteomes" id="UP000225706"/>
    </source>
</evidence>
<dbReference type="PANTHER" id="PTHR47457:SF1">
    <property type="entry name" value="BTB DOMAIN-CONTAINING PROTEIN-RELATED"/>
    <property type="match status" value="1"/>
</dbReference>
<dbReference type="OrthoDB" id="412600at2759"/>
<keyword evidence="3" id="KW-1185">Reference proteome</keyword>
<dbReference type="Gene3D" id="2.60.120.260">
    <property type="entry name" value="Galactose-binding domain-like"/>
    <property type="match status" value="1"/>
</dbReference>
<protein>
    <submittedName>
        <fullName evidence="2">E3 ubiquitin-protein ligase HECTD1</fullName>
    </submittedName>
</protein>
<dbReference type="SUPFAM" id="SSF49785">
    <property type="entry name" value="Galactose-binding domain-like"/>
    <property type="match status" value="1"/>
</dbReference>
<sequence length="799" mass="92334">MLDVTMGSYDGAVTCELIGAYMLSLIAAKFKDRLSLYSDDELAVCRATPKEIEKTKQEACKIFKSNGLKITIKANKKAINFLDVTFDLANESYNPFMKPNNKLLYVLSQSNHPPVLLKNIPENINKRLTRISSSKEVFDNASPPYQKALYESGYDYKLTYDPQPAQKRNKNRKIKVISNNPLWNSNVKTNLGRKFLNIVDRCFPKNHPLHKIFNRHTLRISYSCMPNVKTIIASLNRKLLSDYNQSQNSRLTLDKERNCRKKDRCALEGKCLTSNVVYQATVTTETSTDPFVELATNFKERYRNHTASFRHQNQRHETELSKHIWTLKDNNKSLNLTWKTIKQCKPYNNITKKSQVTDIYPKPKQKKSDEKVKEKGKQKSKPDAEKQEVADLKRQLKTIEVECEKLRGKNRQLRHDLENKIMEEKKAKTKWTTEAKARKDAENDLSLSRKECESVEARLNRLQNKSNENVEKVKREERSKLKETEKKLEAAVKARVEESESLKIEIKNYEAKLKDLQKNSDEKLEKAKQEEKSKLDAKERELAKLEGKLEGQKSENKNLRELLDKLKVENARLKEVLDKKAGKLEETEEKFRAQVKGEGDALNKLAKLRERSGRVFRYKNDSDKYGVIYWMGSNTRTVAWENPSEKSDLAKRVSASRSSDKLGSASDLLNYTKTKRKISCTEDKKESWWSVALSEKFSLYLTHYTLRHGGDNEKSFLRNWQLEGSIDGSDCNWKVLKKHSNDWTLEKSPSHIATWSIEGEVGAFRFFKIVQTGKNSSKDYGIYLSGIELYGVLIEGPNS</sequence>
<evidence type="ECO:0000313" key="2">
    <source>
        <dbReference type="EMBL" id="PFX12246.1"/>
    </source>
</evidence>
<dbReference type="PANTHER" id="PTHR47457">
    <property type="entry name" value="OS05G0345500 PROTEIN"/>
    <property type="match status" value="1"/>
</dbReference>
<feature type="region of interest" description="Disordered" evidence="1">
    <location>
        <begin position="517"/>
        <end position="537"/>
    </location>
</feature>
<evidence type="ECO:0000256" key="1">
    <source>
        <dbReference type="SAM" id="MobiDB-lite"/>
    </source>
</evidence>
<comment type="caution">
    <text evidence="2">The sequence shown here is derived from an EMBL/GenBank/DDBJ whole genome shotgun (WGS) entry which is preliminary data.</text>
</comment>
<dbReference type="Proteomes" id="UP000225706">
    <property type="component" value="Unassembled WGS sequence"/>
</dbReference>
<reference evidence="3" key="1">
    <citation type="journal article" date="2017" name="bioRxiv">
        <title>Comparative analysis of the genomes of Stylophora pistillata and Acropora digitifera provides evidence for extensive differences between species of corals.</title>
        <authorList>
            <person name="Voolstra C.R."/>
            <person name="Li Y."/>
            <person name="Liew Y.J."/>
            <person name="Baumgarten S."/>
            <person name="Zoccola D."/>
            <person name="Flot J.-F."/>
            <person name="Tambutte S."/>
            <person name="Allemand D."/>
            <person name="Aranda M."/>
        </authorList>
    </citation>
    <scope>NUCLEOTIDE SEQUENCE [LARGE SCALE GENOMIC DNA]</scope>
</reference>
<organism evidence="2 3">
    <name type="scientific">Stylophora pistillata</name>
    <name type="common">Smooth cauliflower coral</name>
    <dbReference type="NCBI Taxonomy" id="50429"/>
    <lineage>
        <taxon>Eukaryota</taxon>
        <taxon>Metazoa</taxon>
        <taxon>Cnidaria</taxon>
        <taxon>Anthozoa</taxon>
        <taxon>Hexacorallia</taxon>
        <taxon>Scleractinia</taxon>
        <taxon>Astrocoeniina</taxon>
        <taxon>Pocilloporidae</taxon>
        <taxon>Stylophora</taxon>
    </lineage>
</organism>
<dbReference type="InterPro" id="IPR008979">
    <property type="entry name" value="Galactose-bd-like_sf"/>
</dbReference>
<proteinExistence type="predicted"/>
<name>A0A2B4R507_STYPI</name>
<accession>A0A2B4R507</accession>
<dbReference type="AlphaFoldDB" id="A0A2B4R507"/>
<feature type="region of interest" description="Disordered" evidence="1">
    <location>
        <begin position="355"/>
        <end position="390"/>
    </location>
</feature>